<dbReference type="InterPro" id="IPR001646">
    <property type="entry name" value="5peptide_repeat"/>
</dbReference>
<reference evidence="1" key="1">
    <citation type="submission" date="2020-11" db="EMBL/GenBank/DDBJ databases">
        <title>Whole-genome analyses of Nonomuraea sp. K274.</title>
        <authorList>
            <person name="Veyisoglu A."/>
        </authorList>
    </citation>
    <scope>NUCLEOTIDE SEQUENCE</scope>
    <source>
        <strain evidence="1">K274</strain>
    </source>
</reference>
<dbReference type="PANTHER" id="PTHR14136">
    <property type="entry name" value="BTB_POZ DOMAIN-CONTAINING PROTEIN KCTD9"/>
    <property type="match status" value="1"/>
</dbReference>
<sequence>MGVCSGIRPGVGLPGADLRGSAFHGTRLREADLTGARLEGAELRRADLSGAWLHGADLTKCDLRGSDLSTLDPHTVTLKDAIIDPFQATVVAAALGLIVRE</sequence>
<protein>
    <submittedName>
        <fullName evidence="1">Pentapeptide repeat-containing protein</fullName>
    </submittedName>
</protein>
<dbReference type="Gene3D" id="2.160.20.80">
    <property type="entry name" value="E3 ubiquitin-protein ligase SopA"/>
    <property type="match status" value="1"/>
</dbReference>
<evidence type="ECO:0000313" key="2">
    <source>
        <dbReference type="Proteomes" id="UP000605361"/>
    </source>
</evidence>
<dbReference type="InterPro" id="IPR051082">
    <property type="entry name" value="Pentapeptide-BTB/POZ_domain"/>
</dbReference>
<accession>A0A931A804</accession>
<dbReference type="Proteomes" id="UP000605361">
    <property type="component" value="Unassembled WGS sequence"/>
</dbReference>
<organism evidence="1 2">
    <name type="scientific">Nonomuraea cypriaca</name>
    <dbReference type="NCBI Taxonomy" id="1187855"/>
    <lineage>
        <taxon>Bacteria</taxon>
        <taxon>Bacillati</taxon>
        <taxon>Actinomycetota</taxon>
        <taxon>Actinomycetes</taxon>
        <taxon>Streptosporangiales</taxon>
        <taxon>Streptosporangiaceae</taxon>
        <taxon>Nonomuraea</taxon>
    </lineage>
</organism>
<dbReference type="Pfam" id="PF00805">
    <property type="entry name" value="Pentapeptide"/>
    <property type="match status" value="1"/>
</dbReference>
<dbReference type="AlphaFoldDB" id="A0A931A804"/>
<dbReference type="SUPFAM" id="SSF141571">
    <property type="entry name" value="Pentapeptide repeat-like"/>
    <property type="match status" value="1"/>
</dbReference>
<name>A0A931A804_9ACTN</name>
<proteinExistence type="predicted"/>
<evidence type="ECO:0000313" key="1">
    <source>
        <dbReference type="EMBL" id="MBF8185114.1"/>
    </source>
</evidence>
<gene>
    <name evidence="1" type="ORF">ITP53_05045</name>
</gene>
<comment type="caution">
    <text evidence="1">The sequence shown here is derived from an EMBL/GenBank/DDBJ whole genome shotgun (WGS) entry which is preliminary data.</text>
</comment>
<keyword evidence="2" id="KW-1185">Reference proteome</keyword>
<dbReference type="EMBL" id="JADOGI010000009">
    <property type="protein sequence ID" value="MBF8185114.1"/>
    <property type="molecule type" value="Genomic_DNA"/>
</dbReference>
<dbReference type="PANTHER" id="PTHR14136:SF17">
    <property type="entry name" value="BTB_POZ DOMAIN-CONTAINING PROTEIN KCTD9"/>
    <property type="match status" value="1"/>
</dbReference>